<evidence type="ECO:0000313" key="2">
    <source>
        <dbReference type="Proteomes" id="UP001060215"/>
    </source>
</evidence>
<accession>A0ACC0IQ02</accession>
<proteinExistence type="predicted"/>
<dbReference type="Proteomes" id="UP001060215">
    <property type="component" value="Chromosome 3"/>
</dbReference>
<evidence type="ECO:0000313" key="1">
    <source>
        <dbReference type="EMBL" id="KAI8026559.1"/>
    </source>
</evidence>
<reference evidence="1 2" key="1">
    <citation type="journal article" date="2022" name="Plant J.">
        <title>Chromosome-level genome of Camellia lanceoleosa provides a valuable resource for understanding genome evolution and self-incompatibility.</title>
        <authorList>
            <person name="Gong W."/>
            <person name="Xiao S."/>
            <person name="Wang L."/>
            <person name="Liao Z."/>
            <person name="Chang Y."/>
            <person name="Mo W."/>
            <person name="Hu G."/>
            <person name="Li W."/>
            <person name="Zhao G."/>
            <person name="Zhu H."/>
            <person name="Hu X."/>
            <person name="Ji K."/>
            <person name="Xiang X."/>
            <person name="Song Q."/>
            <person name="Yuan D."/>
            <person name="Jin S."/>
            <person name="Zhang L."/>
        </authorList>
    </citation>
    <scope>NUCLEOTIDE SEQUENCE [LARGE SCALE GENOMIC DNA]</scope>
    <source>
        <strain evidence="1">SQ_2022a</strain>
    </source>
</reference>
<keyword evidence="2" id="KW-1185">Reference proteome</keyword>
<comment type="caution">
    <text evidence="1">The sequence shown here is derived from an EMBL/GenBank/DDBJ whole genome shotgun (WGS) entry which is preliminary data.</text>
</comment>
<dbReference type="EMBL" id="CM045760">
    <property type="protein sequence ID" value="KAI8026559.1"/>
    <property type="molecule type" value="Genomic_DNA"/>
</dbReference>
<name>A0ACC0IQ02_9ERIC</name>
<protein>
    <submittedName>
        <fullName evidence="1">Uncharacterized protein</fullName>
    </submittedName>
</protein>
<organism evidence="1 2">
    <name type="scientific">Camellia lanceoleosa</name>
    <dbReference type="NCBI Taxonomy" id="1840588"/>
    <lineage>
        <taxon>Eukaryota</taxon>
        <taxon>Viridiplantae</taxon>
        <taxon>Streptophyta</taxon>
        <taxon>Embryophyta</taxon>
        <taxon>Tracheophyta</taxon>
        <taxon>Spermatophyta</taxon>
        <taxon>Magnoliopsida</taxon>
        <taxon>eudicotyledons</taxon>
        <taxon>Gunneridae</taxon>
        <taxon>Pentapetalae</taxon>
        <taxon>asterids</taxon>
        <taxon>Ericales</taxon>
        <taxon>Theaceae</taxon>
        <taxon>Camellia</taxon>
    </lineage>
</organism>
<gene>
    <name evidence="1" type="ORF">LOK49_LG02G00799</name>
</gene>
<sequence length="119" mass="13281">METEINLERHRPRVKRYAHGLRNLIRIGQGLETLLRKSSNLATNVGSDGYFQGDDGDVIEAHEWKCVCMVNGVRIFEDVANIKSGKSVLVKDVGVVNANVDVGLELGWLNVSYLNKTQK</sequence>